<dbReference type="Gene3D" id="3.40.50.2300">
    <property type="match status" value="2"/>
</dbReference>
<dbReference type="InterPro" id="IPR010982">
    <property type="entry name" value="Lambda_DNA-bd_dom_sf"/>
</dbReference>
<evidence type="ECO:0000256" key="1">
    <source>
        <dbReference type="ARBA" id="ARBA00023015"/>
    </source>
</evidence>
<dbReference type="SUPFAM" id="SSF47413">
    <property type="entry name" value="lambda repressor-like DNA-binding domains"/>
    <property type="match status" value="1"/>
</dbReference>
<dbReference type="GO" id="GO:0003677">
    <property type="term" value="F:DNA binding"/>
    <property type="evidence" value="ECO:0007669"/>
    <property type="project" value="UniProtKB-KW"/>
</dbReference>
<dbReference type="PANTHER" id="PTHR30146">
    <property type="entry name" value="LACI-RELATED TRANSCRIPTIONAL REPRESSOR"/>
    <property type="match status" value="1"/>
</dbReference>
<reference evidence="5 6" key="1">
    <citation type="journal article" date="2019" name="Int. J. Syst. Evol. Microbiol.">
        <title>The Global Catalogue of Microorganisms (GCM) 10K type strain sequencing project: providing services to taxonomists for standard genome sequencing and annotation.</title>
        <authorList>
            <consortium name="The Broad Institute Genomics Platform"/>
            <consortium name="The Broad Institute Genome Sequencing Center for Infectious Disease"/>
            <person name="Wu L."/>
            <person name="Ma J."/>
        </authorList>
    </citation>
    <scope>NUCLEOTIDE SEQUENCE [LARGE SCALE GENOMIC DNA]</scope>
    <source>
        <strain evidence="5 6">JCM 12140</strain>
    </source>
</reference>
<dbReference type="CDD" id="cd01392">
    <property type="entry name" value="HTH_LacI"/>
    <property type="match status" value="1"/>
</dbReference>
<accession>A0ABN1Z8D2</accession>
<protein>
    <submittedName>
        <fullName evidence="5">LacI family DNA-binding transcriptional regulator</fullName>
    </submittedName>
</protein>
<evidence type="ECO:0000313" key="5">
    <source>
        <dbReference type="EMBL" id="GAA1491793.1"/>
    </source>
</evidence>
<keyword evidence="1" id="KW-0805">Transcription regulation</keyword>
<name>A0ABN1Z8D2_9MICO</name>
<dbReference type="RefSeq" id="WP_204608290.1">
    <property type="nucleotide sequence ID" value="NZ_BAAAJX010000001.1"/>
</dbReference>
<evidence type="ECO:0000259" key="4">
    <source>
        <dbReference type="PROSITE" id="PS50932"/>
    </source>
</evidence>
<dbReference type="Pfam" id="PF00356">
    <property type="entry name" value="LacI"/>
    <property type="match status" value="1"/>
</dbReference>
<dbReference type="EMBL" id="BAAAJX010000001">
    <property type="protein sequence ID" value="GAA1491793.1"/>
    <property type="molecule type" value="Genomic_DNA"/>
</dbReference>
<dbReference type="InterPro" id="IPR000843">
    <property type="entry name" value="HTH_LacI"/>
</dbReference>
<evidence type="ECO:0000256" key="3">
    <source>
        <dbReference type="ARBA" id="ARBA00023163"/>
    </source>
</evidence>
<evidence type="ECO:0000313" key="6">
    <source>
        <dbReference type="Proteomes" id="UP001501742"/>
    </source>
</evidence>
<organism evidence="5 6">
    <name type="scientific">Curtobacterium herbarum</name>
    <dbReference type="NCBI Taxonomy" id="150122"/>
    <lineage>
        <taxon>Bacteria</taxon>
        <taxon>Bacillati</taxon>
        <taxon>Actinomycetota</taxon>
        <taxon>Actinomycetes</taxon>
        <taxon>Micrococcales</taxon>
        <taxon>Microbacteriaceae</taxon>
        <taxon>Curtobacterium</taxon>
    </lineage>
</organism>
<keyword evidence="3" id="KW-0804">Transcription</keyword>
<feature type="domain" description="HTH lacI-type" evidence="4">
    <location>
        <begin position="11"/>
        <end position="65"/>
    </location>
</feature>
<dbReference type="SMART" id="SM00354">
    <property type="entry name" value="HTH_LACI"/>
    <property type="match status" value="1"/>
</dbReference>
<comment type="caution">
    <text evidence="5">The sequence shown here is derived from an EMBL/GenBank/DDBJ whole genome shotgun (WGS) entry which is preliminary data.</text>
</comment>
<proteinExistence type="predicted"/>
<dbReference type="InterPro" id="IPR046335">
    <property type="entry name" value="LacI/GalR-like_sensor"/>
</dbReference>
<sequence length="340" mass="36512">MSEVRTARRRATIQDIADAAGLSRGTVSRVLNDEQYVSAAAREAVQDAIRRVGYVRSAAARSLVTRRSGAIALIVHEPSVVVLDDPNIGNILIGTNSVLSEAEQQLVTIMVDSARDSHRVVEYLRGGFVDGAIVLSARDDDPITKAIVEIGLPACFVGHPPDAAAISWIGIDNRDAAERITRRLVDTGRKRIAMLASGLDRDSGQDRLAGFASALGDRYDPDLVARNPLFSYTAGAEGMRELLDRAPDIDGVFAASDAVAAGAMDLLQRRGKRVPEDIGIVGFDDSAWALRCDPELSTVRQPARTLGEQAARQVLEQIAEPSTEPRGLVLPTEVVWRGSA</sequence>
<dbReference type="SUPFAM" id="SSF53822">
    <property type="entry name" value="Periplasmic binding protein-like I"/>
    <property type="match status" value="1"/>
</dbReference>
<dbReference type="Proteomes" id="UP001501742">
    <property type="component" value="Unassembled WGS sequence"/>
</dbReference>
<dbReference type="Gene3D" id="1.10.260.40">
    <property type="entry name" value="lambda repressor-like DNA-binding domains"/>
    <property type="match status" value="1"/>
</dbReference>
<dbReference type="CDD" id="cd06267">
    <property type="entry name" value="PBP1_LacI_sugar_binding-like"/>
    <property type="match status" value="1"/>
</dbReference>
<keyword evidence="6" id="KW-1185">Reference proteome</keyword>
<dbReference type="PANTHER" id="PTHR30146:SF109">
    <property type="entry name" value="HTH-TYPE TRANSCRIPTIONAL REGULATOR GALS"/>
    <property type="match status" value="1"/>
</dbReference>
<gene>
    <name evidence="5" type="ORF">GCM10009627_01390</name>
</gene>
<evidence type="ECO:0000256" key="2">
    <source>
        <dbReference type="ARBA" id="ARBA00023125"/>
    </source>
</evidence>
<dbReference type="PROSITE" id="PS50932">
    <property type="entry name" value="HTH_LACI_2"/>
    <property type="match status" value="1"/>
</dbReference>
<dbReference type="Pfam" id="PF13377">
    <property type="entry name" value="Peripla_BP_3"/>
    <property type="match status" value="1"/>
</dbReference>
<keyword evidence="2 5" id="KW-0238">DNA-binding</keyword>
<dbReference type="InterPro" id="IPR028082">
    <property type="entry name" value="Peripla_BP_I"/>
</dbReference>